<keyword evidence="6 11" id="KW-0378">Hydrolase</keyword>
<dbReference type="GO" id="GO:0004401">
    <property type="term" value="F:histidinol-phosphatase activity"/>
    <property type="evidence" value="ECO:0007669"/>
    <property type="project" value="UniProtKB-EC"/>
</dbReference>
<dbReference type="Gene3D" id="3.30.540.10">
    <property type="entry name" value="Fructose-1,6-Bisphosphatase, subunit A, domain 1"/>
    <property type="match status" value="1"/>
</dbReference>
<feature type="binding site" evidence="10">
    <location>
        <position position="66"/>
    </location>
    <ligand>
        <name>Mg(2+)</name>
        <dbReference type="ChEBI" id="CHEBI:18420"/>
        <label>1</label>
        <note>catalytic</note>
    </ligand>
</feature>
<comment type="catalytic activity">
    <reaction evidence="1 11">
        <text>a myo-inositol phosphate + H2O = myo-inositol + phosphate</text>
        <dbReference type="Rhea" id="RHEA:24056"/>
        <dbReference type="ChEBI" id="CHEBI:15377"/>
        <dbReference type="ChEBI" id="CHEBI:17268"/>
        <dbReference type="ChEBI" id="CHEBI:43474"/>
        <dbReference type="ChEBI" id="CHEBI:84139"/>
        <dbReference type="EC" id="3.1.3.25"/>
    </reaction>
</comment>
<evidence type="ECO:0000256" key="9">
    <source>
        <dbReference type="ARBA" id="ARBA00053547"/>
    </source>
</evidence>
<evidence type="ECO:0000313" key="12">
    <source>
        <dbReference type="EMBL" id="NYG57866.1"/>
    </source>
</evidence>
<organism evidence="12 13">
    <name type="scientific">Nocardioides daedukensis</name>
    <dbReference type="NCBI Taxonomy" id="634462"/>
    <lineage>
        <taxon>Bacteria</taxon>
        <taxon>Bacillati</taxon>
        <taxon>Actinomycetota</taxon>
        <taxon>Actinomycetes</taxon>
        <taxon>Propionibacteriales</taxon>
        <taxon>Nocardioidaceae</taxon>
        <taxon>Nocardioides</taxon>
    </lineage>
</organism>
<dbReference type="GO" id="GO:0046854">
    <property type="term" value="P:phosphatidylinositol phosphate biosynthetic process"/>
    <property type="evidence" value="ECO:0007669"/>
    <property type="project" value="InterPro"/>
</dbReference>
<evidence type="ECO:0000313" key="13">
    <source>
        <dbReference type="Proteomes" id="UP000540656"/>
    </source>
</evidence>
<dbReference type="InterPro" id="IPR033942">
    <property type="entry name" value="IMPase"/>
</dbReference>
<gene>
    <name evidence="12" type="ORF">BJ980_000789</name>
</gene>
<comment type="catalytic activity">
    <reaction evidence="8">
        <text>L-histidinol phosphate + H2O = L-histidinol + phosphate</text>
        <dbReference type="Rhea" id="RHEA:14465"/>
        <dbReference type="ChEBI" id="CHEBI:15377"/>
        <dbReference type="ChEBI" id="CHEBI:43474"/>
        <dbReference type="ChEBI" id="CHEBI:57699"/>
        <dbReference type="ChEBI" id="CHEBI:57980"/>
        <dbReference type="EC" id="3.1.3.15"/>
    </reaction>
</comment>
<dbReference type="Gene3D" id="3.40.190.80">
    <property type="match status" value="1"/>
</dbReference>
<comment type="cofactor">
    <cofactor evidence="2 10 11">
        <name>Mg(2+)</name>
        <dbReference type="ChEBI" id="CHEBI:18420"/>
    </cofactor>
</comment>
<dbReference type="GO" id="GO:0046872">
    <property type="term" value="F:metal ion binding"/>
    <property type="evidence" value="ECO:0007669"/>
    <property type="project" value="UniProtKB-KW"/>
</dbReference>
<name>A0A7Y9UPU2_9ACTN</name>
<keyword evidence="13" id="KW-1185">Reference proteome</keyword>
<feature type="binding site" evidence="10">
    <location>
        <position position="209"/>
    </location>
    <ligand>
        <name>Mg(2+)</name>
        <dbReference type="ChEBI" id="CHEBI:18420"/>
        <label>1</label>
        <note>catalytic</note>
    </ligand>
</feature>
<dbReference type="Pfam" id="PF00459">
    <property type="entry name" value="Inositol_P"/>
    <property type="match status" value="1"/>
</dbReference>
<evidence type="ECO:0000256" key="6">
    <source>
        <dbReference type="ARBA" id="ARBA00022801"/>
    </source>
</evidence>
<dbReference type="PRINTS" id="PR00377">
    <property type="entry name" value="IMPHPHTASES"/>
</dbReference>
<feature type="binding site" evidence="10">
    <location>
        <position position="85"/>
    </location>
    <ligand>
        <name>Mg(2+)</name>
        <dbReference type="ChEBI" id="CHEBI:18420"/>
        <label>1</label>
        <note>catalytic</note>
    </ligand>
</feature>
<dbReference type="PROSITE" id="PS00630">
    <property type="entry name" value="IMP_2"/>
    <property type="match status" value="1"/>
</dbReference>
<keyword evidence="5 10" id="KW-0479">Metal-binding</keyword>
<dbReference type="AlphaFoldDB" id="A0A7Y9UPU2"/>
<evidence type="ECO:0000256" key="1">
    <source>
        <dbReference type="ARBA" id="ARBA00001033"/>
    </source>
</evidence>
<dbReference type="InterPro" id="IPR000760">
    <property type="entry name" value="Inositol_monophosphatase-like"/>
</dbReference>
<dbReference type="CDD" id="cd01639">
    <property type="entry name" value="IMPase"/>
    <property type="match status" value="1"/>
</dbReference>
<dbReference type="RefSeq" id="WP_179501084.1">
    <property type="nucleotide sequence ID" value="NZ_JACCAA010000001.1"/>
</dbReference>
<dbReference type="FunFam" id="3.30.540.10:FF:000003">
    <property type="entry name" value="Inositol-1-monophosphatase"/>
    <property type="match status" value="1"/>
</dbReference>
<dbReference type="EC" id="3.1.3.25" evidence="11"/>
<dbReference type="EMBL" id="JACCAA010000001">
    <property type="protein sequence ID" value="NYG57866.1"/>
    <property type="molecule type" value="Genomic_DNA"/>
</dbReference>
<dbReference type="InterPro" id="IPR020583">
    <property type="entry name" value="Inositol_monoP_metal-BS"/>
</dbReference>
<comment type="pathway">
    <text evidence="3">Amino-acid biosynthesis; L-histidine biosynthesis; L-histidine from 5-phospho-alpha-D-ribose 1-diphosphate: step 8/9.</text>
</comment>
<reference evidence="12 13" key="1">
    <citation type="submission" date="2020-07" db="EMBL/GenBank/DDBJ databases">
        <title>Sequencing the genomes of 1000 actinobacteria strains.</title>
        <authorList>
            <person name="Klenk H.-P."/>
        </authorList>
    </citation>
    <scope>NUCLEOTIDE SEQUENCE [LARGE SCALE GENOMIC DNA]</scope>
    <source>
        <strain evidence="12 13">DSM 23819</strain>
    </source>
</reference>
<dbReference type="PANTHER" id="PTHR20854:SF4">
    <property type="entry name" value="INOSITOL-1-MONOPHOSPHATASE-RELATED"/>
    <property type="match status" value="1"/>
</dbReference>
<evidence type="ECO:0000256" key="7">
    <source>
        <dbReference type="ARBA" id="ARBA00022842"/>
    </source>
</evidence>
<dbReference type="SUPFAM" id="SSF56655">
    <property type="entry name" value="Carbohydrate phosphatase"/>
    <property type="match status" value="1"/>
</dbReference>
<accession>A0A7Y9UPU2</accession>
<keyword evidence="7 10" id="KW-0460">Magnesium</keyword>
<comment type="caution">
    <text evidence="12">The sequence shown here is derived from an EMBL/GenBank/DDBJ whole genome shotgun (WGS) entry which is preliminary data.</text>
</comment>
<evidence type="ECO:0000256" key="10">
    <source>
        <dbReference type="PIRSR" id="PIRSR600760-2"/>
    </source>
</evidence>
<dbReference type="GO" id="GO:0007165">
    <property type="term" value="P:signal transduction"/>
    <property type="evidence" value="ECO:0007669"/>
    <property type="project" value="TreeGrafter"/>
</dbReference>
<comment type="similarity">
    <text evidence="4 11">Belongs to the inositol monophosphatase superfamily.</text>
</comment>
<dbReference type="PROSITE" id="PS00629">
    <property type="entry name" value="IMP_1"/>
    <property type="match status" value="1"/>
</dbReference>
<proteinExistence type="inferred from homology"/>
<evidence type="ECO:0000256" key="8">
    <source>
        <dbReference type="ARBA" id="ARBA00049158"/>
    </source>
</evidence>
<dbReference type="GO" id="GO:0006020">
    <property type="term" value="P:inositol metabolic process"/>
    <property type="evidence" value="ECO:0007669"/>
    <property type="project" value="TreeGrafter"/>
</dbReference>
<dbReference type="PANTHER" id="PTHR20854">
    <property type="entry name" value="INOSITOL MONOPHOSPHATASE"/>
    <property type="match status" value="1"/>
</dbReference>
<evidence type="ECO:0000256" key="3">
    <source>
        <dbReference type="ARBA" id="ARBA00004970"/>
    </source>
</evidence>
<protein>
    <recommendedName>
        <fullName evidence="11">Inositol-1-monophosphatase</fullName>
        <ecNumber evidence="11">3.1.3.25</ecNumber>
    </recommendedName>
</protein>
<evidence type="ECO:0000256" key="4">
    <source>
        <dbReference type="ARBA" id="ARBA00009759"/>
    </source>
</evidence>
<evidence type="ECO:0000256" key="2">
    <source>
        <dbReference type="ARBA" id="ARBA00001946"/>
    </source>
</evidence>
<feature type="binding site" evidence="10">
    <location>
        <position position="84"/>
    </location>
    <ligand>
        <name>Mg(2+)</name>
        <dbReference type="ChEBI" id="CHEBI:18420"/>
        <label>1</label>
        <note>catalytic</note>
    </ligand>
</feature>
<feature type="binding site" evidence="10">
    <location>
        <position position="82"/>
    </location>
    <ligand>
        <name>Mg(2+)</name>
        <dbReference type="ChEBI" id="CHEBI:18420"/>
        <label>1</label>
        <note>catalytic</note>
    </ligand>
</feature>
<sequence length="266" mass="27804">MSALLDLARRVASEAADFVAANSQGVDVAATKTSPVDVVTEVDRASERLIRERILAERPEDGFLGEEDGGVAGTSGVRWIVDPIDGTVNFLYGLPEYAISIAAEQDGRVVAGAVVNVATRVEWSAALGEGAQRDGIGLRVRPAPPLAESLVLTGFNYDSDVRRVQAAGLATLLPRVRDIRRFGSCALDLCHIAEGTADGYYEEGIAEWDHAAGALIAREAGAQTELTTGRAGRQMLICAPPEGFAALRSALVDSGLLAGSSGSLGE</sequence>
<comment type="function">
    <text evidence="9">Catalyzes the dephosphorylation of histidinol-phosphate to histidinol, the direct precursor of histidine.</text>
</comment>
<evidence type="ECO:0000256" key="11">
    <source>
        <dbReference type="RuleBase" id="RU364068"/>
    </source>
</evidence>
<dbReference type="GO" id="GO:0008934">
    <property type="term" value="F:inositol monophosphate 1-phosphatase activity"/>
    <property type="evidence" value="ECO:0007669"/>
    <property type="project" value="InterPro"/>
</dbReference>
<evidence type="ECO:0000256" key="5">
    <source>
        <dbReference type="ARBA" id="ARBA00022723"/>
    </source>
</evidence>
<dbReference type="Proteomes" id="UP000540656">
    <property type="component" value="Unassembled WGS sequence"/>
</dbReference>
<dbReference type="InterPro" id="IPR020550">
    <property type="entry name" value="Inositol_monophosphatase_CS"/>
</dbReference>